<dbReference type="Gene3D" id="3.40.50.300">
    <property type="entry name" value="P-loop containing nucleotide triphosphate hydrolases"/>
    <property type="match status" value="1"/>
</dbReference>
<dbReference type="PRINTS" id="PR00315">
    <property type="entry name" value="ELONGATNFCT"/>
</dbReference>
<dbReference type="InterPro" id="IPR004540">
    <property type="entry name" value="Transl_elong_EFG/EF2"/>
</dbReference>
<feature type="domain" description="Tr-type G" evidence="9">
    <location>
        <begin position="7"/>
        <end position="281"/>
    </location>
</feature>
<dbReference type="FunFam" id="3.30.70.240:FF:000001">
    <property type="entry name" value="Elongation factor G"/>
    <property type="match status" value="1"/>
</dbReference>
<evidence type="ECO:0000256" key="5">
    <source>
        <dbReference type="ARBA" id="ARBA00022917"/>
    </source>
</evidence>
<dbReference type="CDD" id="cd03713">
    <property type="entry name" value="EFG_mtEFG_C"/>
    <property type="match status" value="1"/>
</dbReference>
<reference evidence="10" key="1">
    <citation type="submission" date="2023-03" db="EMBL/GenBank/DDBJ databases">
        <title>Stygiobacter electus gen. nov., sp. nov., facultatively anaerobic thermotolerant bacterium of the class Ignavibacteria from a well of Yessentuki mineral water deposit.</title>
        <authorList>
            <person name="Podosokorskaya O.A."/>
            <person name="Elcheninov A.G."/>
            <person name="Petrova N.F."/>
            <person name="Zavarzina D.G."/>
            <person name="Kublanov I.V."/>
            <person name="Merkel A.Y."/>
        </authorList>
    </citation>
    <scope>NUCLEOTIDE SEQUENCE</scope>
    <source>
        <strain evidence="10">09-Me</strain>
    </source>
</reference>
<dbReference type="SUPFAM" id="SSF52540">
    <property type="entry name" value="P-loop containing nucleoside triphosphate hydrolases"/>
    <property type="match status" value="1"/>
</dbReference>
<keyword evidence="4 10" id="KW-0251">Elongation factor</keyword>
<dbReference type="FunFam" id="3.30.230.10:FF:000003">
    <property type="entry name" value="Elongation factor G"/>
    <property type="match status" value="1"/>
</dbReference>
<dbReference type="Pfam" id="PF14492">
    <property type="entry name" value="EFG_III"/>
    <property type="match status" value="1"/>
</dbReference>
<comment type="similarity">
    <text evidence="1">Belongs to the TRAFAC class translation factor GTPase superfamily. Classic translation factor GTPase family. EF-G/EF-2 subfamily.</text>
</comment>
<dbReference type="PANTHER" id="PTHR43261:SF6">
    <property type="entry name" value="ELONGATION FACTOR G-LIKE PROTEIN"/>
    <property type="match status" value="1"/>
</dbReference>
<comment type="function">
    <text evidence="7">Catalyzes the GTP-dependent ribosomal translocation step during translation elongation. During this step, the ribosome changes from the pre-translocational (PRE) to the post-translocational (POST) state as the newly formed A-site-bound peptidyl-tRNA and P-site-bound deacylated tRNA move to the P and E sites, respectively. Catalyzes the coordinated movement of the two tRNA molecules, the mRNA and conformational changes in the ribosome.</text>
</comment>
<dbReference type="InterPro" id="IPR009000">
    <property type="entry name" value="Transl_B-barrel_sf"/>
</dbReference>
<dbReference type="InterPro" id="IPR000795">
    <property type="entry name" value="T_Tr_GTP-bd_dom"/>
</dbReference>
<dbReference type="InterPro" id="IPR014721">
    <property type="entry name" value="Ribsml_uS5_D2-typ_fold_subgr"/>
</dbReference>
<dbReference type="Gene3D" id="3.30.230.10">
    <property type="match status" value="1"/>
</dbReference>
<dbReference type="InterPro" id="IPR000640">
    <property type="entry name" value="EFG_V-like"/>
</dbReference>
<proteinExistence type="inferred from homology"/>
<sequence>MKEYQAEAIRNIAFIGHGGSGKTSLSELLLFTAGEINRIGKIEEGNTTSDFNQNEIEKQISIQTSPLHLEWSNTKINFLDTPGFPDFIGQVISSLHVADVAVSVVKSAEGIEVGTEQTWDYVKKRKMSAGVIINKVDNEHSKFFETFQQVKNRLSSDATIVAFPVKEGINFNSIVDLIKMKMISYGDAGTKKITEEDIPADLLEKANKLKEELIEKVAESDETLMNKFFEEGTLNDDELLKGLKASIIKGGLVPVFPFSASKGVGSNTFLDFVVKYFPSPAELPAAKAMMKDSNSPVDVPCNVNGEPVLFIFKSLSEKHVGELSIFKVYSGSIVAGMDLTNTNRDKIERFGQVFILNGRNRKEVTKLNAGDIGAVVKLKDSHTGDTLCSKNFSVIIPPMEYPEPVIRFAVKPKAKGDEDKISAALHTAHEEEPTLKSKYDPEIAQTIVAGQGELQLNLAIKLLKDRYGVDVDLVEPRIPYRETIKGKCEDAEYKHKKQSGGRGQYGHVHLKLEPLPRGAGYEFVDAIVGGVVPGRFIPAVEKGLKEIMSKGILTGSKVIDVKVTLFDGTYHDVDSDEVSFKIAASQAFKKGFLDAKPVILEPIYDVTVKIPEEYMGDVMGDISSRRGKIQGMDSESPFQIIKAKVPLAELHKYSTQLRSLTQGRGQFSMSFSHYEEVPKEVESKIIDEYQKSKEAEEE</sequence>
<evidence type="ECO:0000313" key="10">
    <source>
        <dbReference type="EMBL" id="MDF1610675.1"/>
    </source>
</evidence>
<dbReference type="Pfam" id="PF00009">
    <property type="entry name" value="GTP_EFTU"/>
    <property type="match status" value="1"/>
</dbReference>
<dbReference type="Proteomes" id="UP001221302">
    <property type="component" value="Unassembled WGS sequence"/>
</dbReference>
<dbReference type="Pfam" id="PF00679">
    <property type="entry name" value="EFG_C"/>
    <property type="match status" value="1"/>
</dbReference>
<organism evidence="10 11">
    <name type="scientific">Stygiobacter electus</name>
    <dbReference type="NCBI Taxonomy" id="3032292"/>
    <lineage>
        <taxon>Bacteria</taxon>
        <taxon>Pseudomonadati</taxon>
        <taxon>Ignavibacteriota</taxon>
        <taxon>Ignavibacteria</taxon>
        <taxon>Ignavibacteriales</taxon>
        <taxon>Melioribacteraceae</taxon>
        <taxon>Stygiobacter</taxon>
    </lineage>
</organism>
<dbReference type="PROSITE" id="PS51722">
    <property type="entry name" value="G_TR_2"/>
    <property type="match status" value="1"/>
</dbReference>
<dbReference type="SMART" id="SM00889">
    <property type="entry name" value="EFG_IV"/>
    <property type="match status" value="1"/>
</dbReference>
<dbReference type="GO" id="GO:0005525">
    <property type="term" value="F:GTP binding"/>
    <property type="evidence" value="ECO:0007669"/>
    <property type="project" value="UniProtKB-UniRule"/>
</dbReference>
<dbReference type="InterPro" id="IPR027417">
    <property type="entry name" value="P-loop_NTPase"/>
</dbReference>
<dbReference type="NCBIfam" id="TIGR00231">
    <property type="entry name" value="small_GTP"/>
    <property type="match status" value="1"/>
</dbReference>
<keyword evidence="11" id="KW-1185">Reference proteome</keyword>
<dbReference type="PANTHER" id="PTHR43261">
    <property type="entry name" value="TRANSLATION ELONGATION FACTOR G-RELATED"/>
    <property type="match status" value="1"/>
</dbReference>
<evidence type="ECO:0000256" key="7">
    <source>
        <dbReference type="ARBA" id="ARBA00024731"/>
    </source>
</evidence>
<dbReference type="CDD" id="cd04088">
    <property type="entry name" value="EFG_mtEFG_II"/>
    <property type="match status" value="1"/>
</dbReference>
<dbReference type="SUPFAM" id="SSF50447">
    <property type="entry name" value="Translation proteins"/>
    <property type="match status" value="1"/>
</dbReference>
<dbReference type="Gene3D" id="3.30.70.870">
    <property type="entry name" value="Elongation Factor G (Translational Gtpase), domain 3"/>
    <property type="match status" value="1"/>
</dbReference>
<dbReference type="SUPFAM" id="SSF54980">
    <property type="entry name" value="EF-G C-terminal domain-like"/>
    <property type="match status" value="2"/>
</dbReference>
<protein>
    <recommendedName>
        <fullName evidence="2 8">Elongation factor G</fullName>
    </recommendedName>
</protein>
<keyword evidence="3" id="KW-0547">Nucleotide-binding</keyword>
<dbReference type="Gene3D" id="3.30.70.240">
    <property type="match status" value="1"/>
</dbReference>
<evidence type="ECO:0000256" key="1">
    <source>
        <dbReference type="ARBA" id="ARBA00005870"/>
    </source>
</evidence>
<evidence type="ECO:0000259" key="9">
    <source>
        <dbReference type="PROSITE" id="PS51722"/>
    </source>
</evidence>
<dbReference type="Gene3D" id="2.40.30.10">
    <property type="entry name" value="Translation factors"/>
    <property type="match status" value="1"/>
</dbReference>
<dbReference type="CDD" id="cd01434">
    <property type="entry name" value="EFG_mtEFG1_IV"/>
    <property type="match status" value="1"/>
</dbReference>
<dbReference type="SMART" id="SM00838">
    <property type="entry name" value="EFG_C"/>
    <property type="match status" value="1"/>
</dbReference>
<dbReference type="NCBIfam" id="NF009891">
    <property type="entry name" value="PRK13351.1-1"/>
    <property type="match status" value="1"/>
</dbReference>
<dbReference type="NCBIfam" id="TIGR00484">
    <property type="entry name" value="EF-G"/>
    <property type="match status" value="1"/>
</dbReference>
<dbReference type="NCBIfam" id="NF009381">
    <property type="entry name" value="PRK12740.1-5"/>
    <property type="match status" value="1"/>
</dbReference>
<dbReference type="InterPro" id="IPR041095">
    <property type="entry name" value="EFG_II"/>
</dbReference>
<dbReference type="CDD" id="cd04170">
    <property type="entry name" value="EF-G_bact"/>
    <property type="match status" value="1"/>
</dbReference>
<dbReference type="InterPro" id="IPR053905">
    <property type="entry name" value="EF-G-like_DII"/>
</dbReference>
<accession>A0AAE3P0P5</accession>
<dbReference type="InterPro" id="IPR005225">
    <property type="entry name" value="Small_GTP-bd"/>
</dbReference>
<dbReference type="InterPro" id="IPR047872">
    <property type="entry name" value="EFG_IV"/>
</dbReference>
<dbReference type="RefSeq" id="WP_321534440.1">
    <property type="nucleotide sequence ID" value="NZ_JARGDL010000001.1"/>
</dbReference>
<dbReference type="CDD" id="cd16262">
    <property type="entry name" value="EFG_III"/>
    <property type="match status" value="1"/>
</dbReference>
<gene>
    <name evidence="10" type="primary">fusA</name>
    <name evidence="10" type="ORF">P0M35_00805</name>
</gene>
<evidence type="ECO:0000256" key="3">
    <source>
        <dbReference type="ARBA" id="ARBA00022741"/>
    </source>
</evidence>
<keyword evidence="6" id="KW-0342">GTP-binding</keyword>
<dbReference type="EMBL" id="JARGDL010000001">
    <property type="protein sequence ID" value="MDF1610675.1"/>
    <property type="molecule type" value="Genomic_DNA"/>
</dbReference>
<dbReference type="AlphaFoldDB" id="A0AAE3P0P5"/>
<dbReference type="Pfam" id="PF03764">
    <property type="entry name" value="EFG_IV"/>
    <property type="match status" value="1"/>
</dbReference>
<dbReference type="GO" id="GO:0003746">
    <property type="term" value="F:translation elongation factor activity"/>
    <property type="evidence" value="ECO:0007669"/>
    <property type="project" value="UniProtKB-UniRule"/>
</dbReference>
<comment type="caution">
    <text evidence="10">The sequence shown here is derived from an EMBL/GenBank/DDBJ whole genome shotgun (WGS) entry which is preliminary data.</text>
</comment>
<evidence type="ECO:0000256" key="2">
    <source>
        <dbReference type="ARBA" id="ARBA00017872"/>
    </source>
</evidence>
<dbReference type="InterPro" id="IPR005517">
    <property type="entry name" value="Transl_elong_EFG/EF2_IV"/>
</dbReference>
<evidence type="ECO:0000313" key="11">
    <source>
        <dbReference type="Proteomes" id="UP001221302"/>
    </source>
</evidence>
<evidence type="ECO:0000256" key="6">
    <source>
        <dbReference type="ARBA" id="ARBA00023134"/>
    </source>
</evidence>
<evidence type="ECO:0000256" key="4">
    <source>
        <dbReference type="ARBA" id="ARBA00022768"/>
    </source>
</evidence>
<dbReference type="InterPro" id="IPR009022">
    <property type="entry name" value="EFG_III"/>
</dbReference>
<evidence type="ECO:0000256" key="8">
    <source>
        <dbReference type="NCBIfam" id="TIGR00484"/>
    </source>
</evidence>
<name>A0AAE3P0P5_9BACT</name>
<keyword evidence="5" id="KW-0648">Protein biosynthesis</keyword>
<dbReference type="Pfam" id="PF22042">
    <property type="entry name" value="EF-G_D2"/>
    <property type="match status" value="1"/>
</dbReference>
<dbReference type="InterPro" id="IPR020568">
    <property type="entry name" value="Ribosomal_Su5_D2-typ_SF"/>
</dbReference>
<dbReference type="SUPFAM" id="SSF54211">
    <property type="entry name" value="Ribosomal protein S5 domain 2-like"/>
    <property type="match status" value="1"/>
</dbReference>
<dbReference type="InterPro" id="IPR035649">
    <property type="entry name" value="EFG_V"/>
</dbReference>
<dbReference type="GO" id="GO:0003924">
    <property type="term" value="F:GTPase activity"/>
    <property type="evidence" value="ECO:0007669"/>
    <property type="project" value="InterPro"/>
</dbReference>
<dbReference type="InterPro" id="IPR035647">
    <property type="entry name" value="EFG_III/V"/>
</dbReference>
<dbReference type="GO" id="GO:0032790">
    <property type="term" value="P:ribosome disassembly"/>
    <property type="evidence" value="ECO:0007669"/>
    <property type="project" value="TreeGrafter"/>
</dbReference>